<dbReference type="GO" id="GO:0044183">
    <property type="term" value="F:protein folding chaperone"/>
    <property type="evidence" value="ECO:0007669"/>
    <property type="project" value="TreeGrafter"/>
</dbReference>
<comment type="function">
    <text evidence="6">Redox regulated molecular chaperone. Protects both thermally unfolding and oxidatively damaged proteins from irreversible aggregation. Plays an important role in the bacterial defense system toward oxidative stress.</text>
</comment>
<evidence type="ECO:0000256" key="4">
    <source>
        <dbReference type="ARBA" id="ARBA00023186"/>
    </source>
</evidence>
<accession>A0A096CT46</accession>
<dbReference type="RefSeq" id="WP_035164532.1">
    <property type="nucleotide sequence ID" value="NZ_AZTB01000065.1"/>
</dbReference>
<dbReference type="Proteomes" id="UP000029622">
    <property type="component" value="Unassembled WGS sequence"/>
</dbReference>
<name>A0A096CT46_9FIRM</name>
<dbReference type="PIRSF" id="PIRSF005261">
    <property type="entry name" value="Heat_shock_Hsp33"/>
    <property type="match status" value="1"/>
</dbReference>
<dbReference type="Gene3D" id="3.55.30.10">
    <property type="entry name" value="Hsp33 domain"/>
    <property type="match status" value="1"/>
</dbReference>
<dbReference type="SUPFAM" id="SSF118352">
    <property type="entry name" value="HSP33 redox switch-like"/>
    <property type="match status" value="1"/>
</dbReference>
<comment type="caution">
    <text evidence="7">The sequence shown here is derived from an EMBL/GenBank/DDBJ whole genome shotgun (WGS) entry which is preliminary data.</text>
</comment>
<comment type="PTM">
    <text evidence="6">Under oxidizing conditions two disulfide bonds are formed involving the reactive cysteines. Under reducing conditions zinc is bound to the reactive cysteines and the protein is inactive.</text>
</comment>
<dbReference type="Pfam" id="PF01430">
    <property type="entry name" value="HSP33"/>
    <property type="match status" value="1"/>
</dbReference>
<comment type="subcellular location">
    <subcellularLocation>
        <location evidence="6">Cytoplasm</location>
    </subcellularLocation>
</comment>
<evidence type="ECO:0000313" key="7">
    <source>
        <dbReference type="EMBL" id="KGG79709.1"/>
    </source>
</evidence>
<evidence type="ECO:0000256" key="3">
    <source>
        <dbReference type="ARBA" id="ARBA00023157"/>
    </source>
</evidence>
<dbReference type="NCBIfam" id="NF001033">
    <property type="entry name" value="PRK00114.1"/>
    <property type="match status" value="1"/>
</dbReference>
<dbReference type="InterPro" id="IPR016154">
    <property type="entry name" value="Heat_shock_Hsp33_C"/>
</dbReference>
<gene>
    <name evidence="6" type="primary">hslO</name>
    <name evidence="7" type="ORF">Y919_10450</name>
</gene>
<evidence type="ECO:0000256" key="6">
    <source>
        <dbReference type="HAMAP-Rule" id="MF_00117"/>
    </source>
</evidence>
<dbReference type="HAMAP" id="MF_00117">
    <property type="entry name" value="HslO"/>
    <property type="match status" value="1"/>
</dbReference>
<keyword evidence="3 6" id="KW-1015">Disulfide bond</keyword>
<keyword evidence="2 6" id="KW-0862">Zinc</keyword>
<protein>
    <recommendedName>
        <fullName evidence="6">33 kDa chaperonin</fullName>
    </recommendedName>
    <alternativeName>
        <fullName evidence="6">Heat shock protein 33 homolog</fullName>
        <shortName evidence="6">HSP33</shortName>
    </alternativeName>
</protein>
<evidence type="ECO:0000256" key="5">
    <source>
        <dbReference type="ARBA" id="ARBA00023284"/>
    </source>
</evidence>
<dbReference type="GO" id="GO:0005737">
    <property type="term" value="C:cytoplasm"/>
    <property type="evidence" value="ECO:0007669"/>
    <property type="project" value="UniProtKB-SubCell"/>
</dbReference>
<dbReference type="PANTHER" id="PTHR30111">
    <property type="entry name" value="33 KDA CHAPERONIN"/>
    <property type="match status" value="1"/>
</dbReference>
<dbReference type="AlphaFoldDB" id="A0A096CT46"/>
<keyword evidence="5 6" id="KW-0676">Redox-active center</keyword>
<dbReference type="STRING" id="1156417.Y919_10450"/>
<dbReference type="PANTHER" id="PTHR30111:SF1">
    <property type="entry name" value="33 KDA CHAPERONIN"/>
    <property type="match status" value="1"/>
</dbReference>
<feature type="disulfide bond" description="Redox-active" evidence="6">
    <location>
        <begin position="271"/>
        <end position="274"/>
    </location>
</feature>
<dbReference type="SUPFAM" id="SSF64397">
    <property type="entry name" value="Hsp33 domain"/>
    <property type="match status" value="1"/>
</dbReference>
<proteinExistence type="inferred from homology"/>
<reference evidence="7 8" key="1">
    <citation type="submission" date="2013-12" db="EMBL/GenBank/DDBJ databases">
        <title>Draft genome sequence of Caloranaerobacter sp. H53214.</title>
        <authorList>
            <person name="Jiang L.J."/>
            <person name="Shao Z.Z."/>
            <person name="Long M.N."/>
        </authorList>
    </citation>
    <scope>NUCLEOTIDE SEQUENCE [LARGE SCALE GENOMIC DNA]</scope>
    <source>
        <strain evidence="7 8">H53214</strain>
    </source>
</reference>
<evidence type="ECO:0000313" key="8">
    <source>
        <dbReference type="Proteomes" id="UP000029622"/>
    </source>
</evidence>
<dbReference type="CDD" id="cd00498">
    <property type="entry name" value="Hsp33"/>
    <property type="match status" value="1"/>
</dbReference>
<comment type="similarity">
    <text evidence="6">Belongs to the HSP33 family.</text>
</comment>
<feature type="disulfide bond" description="Redox-active" evidence="6">
    <location>
        <begin position="238"/>
        <end position="240"/>
    </location>
</feature>
<sequence>MKDYIIRAIDKKGSIRVFIATTTNMVEKARQIHKTAPTATAALGRVLTAASIMGIMLKGDKDKVSLHIKGNGPIKSILAVANSKGEVKGYISNPNVDMPLREDGKLNVGLAVGREGKIIVIKDLGLREPYIGQSSLVTGEIAEDLTHYFAYSEQQPSAVALGVLVDRDLSVKSSGGFILQVLPDASDEVIAKLEHKLNNIEPISSLIDRGYTPEDILAHIFGEFEMEILEKKDIDFVCDCSRERLEEALVSVGKEELERIIKEDGKAELVCHFCNTKYHFDKRDLERLLKEAEKSEGED</sequence>
<keyword evidence="7" id="KW-0346">Stress response</keyword>
<keyword evidence="4 6" id="KW-0143">Chaperone</keyword>
<dbReference type="InterPro" id="IPR000397">
    <property type="entry name" value="Heat_shock_Hsp33"/>
</dbReference>
<dbReference type="Gene3D" id="3.90.1280.10">
    <property type="entry name" value="HSP33 redox switch-like"/>
    <property type="match status" value="1"/>
</dbReference>
<dbReference type="EMBL" id="AZTB01000065">
    <property type="protein sequence ID" value="KGG79709.1"/>
    <property type="molecule type" value="Genomic_DNA"/>
</dbReference>
<dbReference type="GO" id="GO:0042026">
    <property type="term" value="P:protein refolding"/>
    <property type="evidence" value="ECO:0007669"/>
    <property type="project" value="TreeGrafter"/>
</dbReference>
<evidence type="ECO:0000256" key="1">
    <source>
        <dbReference type="ARBA" id="ARBA00022490"/>
    </source>
</evidence>
<dbReference type="GO" id="GO:0051082">
    <property type="term" value="F:unfolded protein binding"/>
    <property type="evidence" value="ECO:0007669"/>
    <property type="project" value="UniProtKB-UniRule"/>
</dbReference>
<dbReference type="InterPro" id="IPR016153">
    <property type="entry name" value="Heat_shock_Hsp33_N"/>
</dbReference>
<organism evidence="7 8">
    <name type="scientific">Caloranaerobacter azorensis H53214</name>
    <dbReference type="NCBI Taxonomy" id="1156417"/>
    <lineage>
        <taxon>Bacteria</taxon>
        <taxon>Bacillati</taxon>
        <taxon>Bacillota</taxon>
        <taxon>Tissierellia</taxon>
        <taxon>Tissierellales</taxon>
        <taxon>Thermohalobacteraceae</taxon>
        <taxon>Caloranaerobacter</taxon>
    </lineage>
</organism>
<keyword evidence="1 6" id="KW-0963">Cytoplasm</keyword>
<evidence type="ECO:0000256" key="2">
    <source>
        <dbReference type="ARBA" id="ARBA00022833"/>
    </source>
</evidence>